<reference evidence="3" key="1">
    <citation type="journal article" date="2014" name="Proc. Natl. Acad. Sci. U.S.A.">
        <title>Extensive sampling of basidiomycete genomes demonstrates inadequacy of the white-rot/brown-rot paradigm for wood decay fungi.</title>
        <authorList>
            <person name="Riley R."/>
            <person name="Salamov A.A."/>
            <person name="Brown D.W."/>
            <person name="Nagy L.G."/>
            <person name="Floudas D."/>
            <person name="Held B.W."/>
            <person name="Levasseur A."/>
            <person name="Lombard V."/>
            <person name="Morin E."/>
            <person name="Otillar R."/>
            <person name="Lindquist E.A."/>
            <person name="Sun H."/>
            <person name="LaButti K.M."/>
            <person name="Schmutz J."/>
            <person name="Jabbour D."/>
            <person name="Luo H."/>
            <person name="Baker S.E."/>
            <person name="Pisabarro A.G."/>
            <person name="Walton J.D."/>
            <person name="Blanchette R.A."/>
            <person name="Henrissat B."/>
            <person name="Martin F."/>
            <person name="Cullen D."/>
            <person name="Hibbett D.S."/>
            <person name="Grigoriev I.V."/>
        </authorList>
    </citation>
    <scope>NUCLEOTIDE SEQUENCE [LARGE SCALE GENOMIC DNA]</scope>
    <source>
        <strain evidence="3">FD-172 SS1</strain>
    </source>
</reference>
<dbReference type="HOGENOM" id="CLU_034218_0_0_1"/>
<protein>
    <submittedName>
        <fullName evidence="2">Uncharacterized protein</fullName>
    </submittedName>
</protein>
<gene>
    <name evidence="2" type="ORF">BOTBODRAFT_121840</name>
</gene>
<dbReference type="Proteomes" id="UP000027195">
    <property type="component" value="Unassembled WGS sequence"/>
</dbReference>
<feature type="compositionally biased region" description="Basic residues" evidence="1">
    <location>
        <begin position="1"/>
        <end position="10"/>
    </location>
</feature>
<dbReference type="OrthoDB" id="3271141at2759"/>
<evidence type="ECO:0000256" key="1">
    <source>
        <dbReference type="SAM" id="MobiDB-lite"/>
    </source>
</evidence>
<dbReference type="STRING" id="930990.A0A067LV66"/>
<keyword evidence="3" id="KW-1185">Reference proteome</keyword>
<dbReference type="EMBL" id="KL198152">
    <property type="protein sequence ID" value="KDQ06155.1"/>
    <property type="molecule type" value="Genomic_DNA"/>
</dbReference>
<feature type="region of interest" description="Disordered" evidence="1">
    <location>
        <begin position="1"/>
        <end position="20"/>
    </location>
</feature>
<accession>A0A067LV66</accession>
<sequence>MLHRTTRFTKHANLPDPPLTDEVEKHVKHELPGPTQQSFRIDYNGHPQGPWNSAAALVFCESFLDNDIFADTPFDKVEHAFTTYLKRLREVYRVQEGHYTEEERKARQKRDALRTRKLNMYDRRLHAASVWKHHLKRHFEALVKLGVDGMSSDETDHEAGIGSYRVINKAWRHPSVRLWLRALDWLHLISRLGNRQQFTPGNLPRERVPSDRFSKRSHVPNLPRNFYEEAYINGLSEHALKVLNPAKEYELVFDEEISR</sequence>
<evidence type="ECO:0000313" key="3">
    <source>
        <dbReference type="Proteomes" id="UP000027195"/>
    </source>
</evidence>
<name>A0A067LV66_BOTB1</name>
<organism evidence="2 3">
    <name type="scientific">Botryobasidium botryosum (strain FD-172 SS1)</name>
    <dbReference type="NCBI Taxonomy" id="930990"/>
    <lineage>
        <taxon>Eukaryota</taxon>
        <taxon>Fungi</taxon>
        <taxon>Dikarya</taxon>
        <taxon>Basidiomycota</taxon>
        <taxon>Agaricomycotina</taxon>
        <taxon>Agaricomycetes</taxon>
        <taxon>Cantharellales</taxon>
        <taxon>Botryobasidiaceae</taxon>
        <taxon>Botryobasidium</taxon>
    </lineage>
</organism>
<dbReference type="AlphaFoldDB" id="A0A067LV66"/>
<evidence type="ECO:0000313" key="2">
    <source>
        <dbReference type="EMBL" id="KDQ06155.1"/>
    </source>
</evidence>
<proteinExistence type="predicted"/>
<dbReference type="InParanoid" id="A0A067LV66"/>